<dbReference type="KEGG" id="psuu:Psuf_050830"/>
<evidence type="ECO:0000313" key="2">
    <source>
        <dbReference type="Proteomes" id="UP000503011"/>
    </source>
</evidence>
<gene>
    <name evidence="1" type="ORF">Psuf_050830</name>
</gene>
<reference evidence="1 2" key="2">
    <citation type="submission" date="2020-03" db="EMBL/GenBank/DDBJ databases">
        <authorList>
            <person name="Ichikawa N."/>
            <person name="Kimura A."/>
            <person name="Kitahashi Y."/>
            <person name="Uohara A."/>
        </authorList>
    </citation>
    <scope>NUCLEOTIDE SEQUENCE [LARGE SCALE GENOMIC DNA]</scope>
    <source>
        <strain evidence="1 2">NBRC 105367</strain>
    </source>
</reference>
<accession>A0A6F8YNS4</accession>
<proteinExistence type="predicted"/>
<organism evidence="1 2">
    <name type="scientific">Phytohabitans suffuscus</name>
    <dbReference type="NCBI Taxonomy" id="624315"/>
    <lineage>
        <taxon>Bacteria</taxon>
        <taxon>Bacillati</taxon>
        <taxon>Actinomycetota</taxon>
        <taxon>Actinomycetes</taxon>
        <taxon>Micromonosporales</taxon>
        <taxon>Micromonosporaceae</taxon>
    </lineage>
</organism>
<reference evidence="1 2" key="1">
    <citation type="submission" date="2020-03" db="EMBL/GenBank/DDBJ databases">
        <title>Whole genome shotgun sequence of Phytohabitans suffuscus NBRC 105367.</title>
        <authorList>
            <person name="Komaki H."/>
            <person name="Tamura T."/>
        </authorList>
    </citation>
    <scope>NUCLEOTIDE SEQUENCE [LARGE SCALE GENOMIC DNA]</scope>
    <source>
        <strain evidence="1 2">NBRC 105367</strain>
    </source>
</reference>
<dbReference type="Proteomes" id="UP000503011">
    <property type="component" value="Chromosome"/>
</dbReference>
<keyword evidence="2" id="KW-1185">Reference proteome</keyword>
<sequence>MEFDDVYGVGGGGVLLDEPVAGFFAFFDEVGADEGFVEGGVGGVDGAVGEDDGDAGVFGFFEDGVPAGLDDGGEGDDVDLLLDEGADGFDLVFLFLLGVGEFEVDSGLFGRVLDRLGVRGAPAGLRADLGEPECDLPVVRAGARTVTTAAGGQRAGQRGGQQDRRYLSPHFALLVIAVSANISATASRRPEVCLREC</sequence>
<dbReference type="AlphaFoldDB" id="A0A6F8YNS4"/>
<dbReference type="EMBL" id="AP022871">
    <property type="protein sequence ID" value="BCB87770.1"/>
    <property type="molecule type" value="Genomic_DNA"/>
</dbReference>
<name>A0A6F8YNS4_9ACTN</name>
<evidence type="ECO:0000313" key="1">
    <source>
        <dbReference type="EMBL" id="BCB87770.1"/>
    </source>
</evidence>
<protein>
    <submittedName>
        <fullName evidence="1">Uncharacterized protein</fullName>
    </submittedName>
</protein>